<feature type="region of interest" description="Disordered" evidence="1">
    <location>
        <begin position="36"/>
        <end position="105"/>
    </location>
</feature>
<reference evidence="2 3" key="1">
    <citation type="journal article" date="2015" name="Genome Biol.">
        <title>Comparative genomics of Steinernema reveals deeply conserved gene regulatory networks.</title>
        <authorList>
            <person name="Dillman A.R."/>
            <person name="Macchietto M."/>
            <person name="Porter C.F."/>
            <person name="Rogers A."/>
            <person name="Williams B."/>
            <person name="Antoshechkin I."/>
            <person name="Lee M.M."/>
            <person name="Goodwin Z."/>
            <person name="Lu X."/>
            <person name="Lewis E.E."/>
            <person name="Goodrich-Blair H."/>
            <person name="Stock S.P."/>
            <person name="Adams B.J."/>
            <person name="Sternberg P.W."/>
            <person name="Mortazavi A."/>
        </authorList>
    </citation>
    <scope>NUCLEOTIDE SEQUENCE [LARGE SCALE GENOMIC DNA]</scope>
    <source>
        <strain evidence="2 3">ALL</strain>
    </source>
</reference>
<feature type="compositionally biased region" description="Pro residues" evidence="1">
    <location>
        <begin position="165"/>
        <end position="182"/>
    </location>
</feature>
<name>A0A4U5MVR0_STECR</name>
<evidence type="ECO:0000256" key="1">
    <source>
        <dbReference type="SAM" id="MobiDB-lite"/>
    </source>
</evidence>
<protein>
    <submittedName>
        <fullName evidence="2">Uncharacterized protein</fullName>
    </submittedName>
</protein>
<gene>
    <name evidence="2" type="ORF">L596_021106</name>
</gene>
<organism evidence="2 3">
    <name type="scientific">Steinernema carpocapsae</name>
    <name type="common">Entomopathogenic nematode</name>
    <dbReference type="NCBI Taxonomy" id="34508"/>
    <lineage>
        <taxon>Eukaryota</taxon>
        <taxon>Metazoa</taxon>
        <taxon>Ecdysozoa</taxon>
        <taxon>Nematoda</taxon>
        <taxon>Chromadorea</taxon>
        <taxon>Rhabditida</taxon>
        <taxon>Tylenchina</taxon>
        <taxon>Panagrolaimomorpha</taxon>
        <taxon>Strongyloidoidea</taxon>
        <taxon>Steinernematidae</taxon>
        <taxon>Steinernema</taxon>
    </lineage>
</organism>
<accession>A0A4U5MVR0</accession>
<keyword evidence="3" id="KW-1185">Reference proteome</keyword>
<evidence type="ECO:0000313" key="2">
    <source>
        <dbReference type="EMBL" id="TKR73848.1"/>
    </source>
</evidence>
<proteinExistence type="predicted"/>
<feature type="compositionally biased region" description="Low complexity" evidence="1">
    <location>
        <begin position="136"/>
        <end position="154"/>
    </location>
</feature>
<dbReference type="AlphaFoldDB" id="A0A4U5MVR0"/>
<reference evidence="2 3" key="2">
    <citation type="journal article" date="2019" name="G3 (Bethesda)">
        <title>Hybrid Assembly of the Genome of the Entomopathogenic Nematode Steinernema carpocapsae Identifies the X-Chromosome.</title>
        <authorList>
            <person name="Serra L."/>
            <person name="Macchietto M."/>
            <person name="Macias-Munoz A."/>
            <person name="McGill C.J."/>
            <person name="Rodriguez I.M."/>
            <person name="Rodriguez B."/>
            <person name="Murad R."/>
            <person name="Mortazavi A."/>
        </authorList>
    </citation>
    <scope>NUCLEOTIDE SEQUENCE [LARGE SCALE GENOMIC DNA]</scope>
    <source>
        <strain evidence="2 3">ALL</strain>
    </source>
</reference>
<sequence length="361" mass="41664">MLFVAPISSNDLETMATEMEELIAWCDRELKNPTWGTPPKSVFDFKQPKMPETPKSTPRRSLGAGKRASPKPRIIDHSKNYTLKPWMPLTPASTPKRLPNPRSVRSKEVRITPLFKRLQTTPSVTYRNPNKCVSAPTTPVTRKTPGRTPRTPIPWFDRLSTPKTCPNPTPRRPNFKSPPPRPNRASSPPSTPKMCRIVTPKRSLWIPKPQTPLTPILKSPKSSLDTPRSEKRVQFEDEMNGAHLNEAFLDPNRLASNDFPVLKETSEVLNRRWQVARNAREVLDLCVQLRKYKKAENSRTPVKPEEVVDTLKKTKTFQKSEDLKEMEKEIERQIWMIAKTKVALREAREEKRKREFMRPLK</sequence>
<comment type="caution">
    <text evidence="2">The sequence shown here is derived from an EMBL/GenBank/DDBJ whole genome shotgun (WGS) entry which is preliminary data.</text>
</comment>
<dbReference type="Proteomes" id="UP000298663">
    <property type="component" value="Unassembled WGS sequence"/>
</dbReference>
<feature type="region of interest" description="Disordered" evidence="1">
    <location>
        <begin position="125"/>
        <end position="228"/>
    </location>
</feature>
<evidence type="ECO:0000313" key="3">
    <source>
        <dbReference type="Proteomes" id="UP000298663"/>
    </source>
</evidence>
<dbReference type="EMBL" id="AZBU02000006">
    <property type="protein sequence ID" value="TKR73848.1"/>
    <property type="molecule type" value="Genomic_DNA"/>
</dbReference>